<reference evidence="2 3" key="1">
    <citation type="submission" date="2020-06" db="EMBL/GenBank/DDBJ databases">
        <title>Transcriptomic and genomic resources for Thalictrum thalictroides and T. hernandezii: Facilitating candidate gene discovery in an emerging model plant lineage.</title>
        <authorList>
            <person name="Arias T."/>
            <person name="Riano-Pachon D.M."/>
            <person name="Di Stilio V.S."/>
        </authorList>
    </citation>
    <scope>NUCLEOTIDE SEQUENCE [LARGE SCALE GENOMIC DNA]</scope>
    <source>
        <strain evidence="3">cv. WT478/WT964</strain>
        <tissue evidence="2">Leaves</tissue>
    </source>
</reference>
<keyword evidence="3" id="KW-1185">Reference proteome</keyword>
<sequence>MAGDTQLEAEKKRKLDMGESFFEDTDTAQKFQKYQADYARYLRAKYFSGKNLYGGNIYEEVTVDNIIVKTSRWPCTRSFTHPMESFEGHSKLSGSTTKAPMSVPNRKKCSS</sequence>
<dbReference type="AlphaFoldDB" id="A0A7J6WKC5"/>
<dbReference type="OrthoDB" id="1669448at2759"/>
<organism evidence="2 3">
    <name type="scientific">Thalictrum thalictroides</name>
    <name type="common">Rue-anemone</name>
    <name type="synonym">Anemone thalictroides</name>
    <dbReference type="NCBI Taxonomy" id="46969"/>
    <lineage>
        <taxon>Eukaryota</taxon>
        <taxon>Viridiplantae</taxon>
        <taxon>Streptophyta</taxon>
        <taxon>Embryophyta</taxon>
        <taxon>Tracheophyta</taxon>
        <taxon>Spermatophyta</taxon>
        <taxon>Magnoliopsida</taxon>
        <taxon>Ranunculales</taxon>
        <taxon>Ranunculaceae</taxon>
        <taxon>Thalictroideae</taxon>
        <taxon>Thalictrum</taxon>
    </lineage>
</organism>
<dbReference type="PANTHER" id="PTHR36078">
    <property type="entry name" value="BNACNNG21220D PROTEIN"/>
    <property type="match status" value="1"/>
</dbReference>
<evidence type="ECO:0000256" key="1">
    <source>
        <dbReference type="SAM" id="MobiDB-lite"/>
    </source>
</evidence>
<accession>A0A7J6WKC5</accession>
<protein>
    <submittedName>
        <fullName evidence="2">Uncharacterized protein</fullName>
    </submittedName>
</protein>
<evidence type="ECO:0000313" key="2">
    <source>
        <dbReference type="EMBL" id="KAF5197060.1"/>
    </source>
</evidence>
<evidence type="ECO:0000313" key="3">
    <source>
        <dbReference type="Proteomes" id="UP000554482"/>
    </source>
</evidence>
<dbReference type="EMBL" id="JABWDY010015145">
    <property type="protein sequence ID" value="KAF5197060.1"/>
    <property type="molecule type" value="Genomic_DNA"/>
</dbReference>
<feature type="region of interest" description="Disordered" evidence="1">
    <location>
        <begin position="84"/>
        <end position="111"/>
    </location>
</feature>
<comment type="caution">
    <text evidence="2">The sequence shown here is derived from an EMBL/GenBank/DDBJ whole genome shotgun (WGS) entry which is preliminary data.</text>
</comment>
<name>A0A7J6WKC5_THATH</name>
<dbReference type="Proteomes" id="UP000554482">
    <property type="component" value="Unassembled WGS sequence"/>
</dbReference>
<dbReference type="PANTHER" id="PTHR36078:SF2">
    <property type="entry name" value="OS09G0473966 PROTEIN"/>
    <property type="match status" value="1"/>
</dbReference>
<proteinExistence type="predicted"/>
<gene>
    <name evidence="2" type="ORF">FRX31_013347</name>
</gene>